<sequence length="235" mass="27343">MFHLFREMIPNYEVYLLIQILSLSAHFVVGQEIECIKGETWFERCKKCECLGNHRYGCRWHLPSCNIGTLRKGVFVFESNRRCHYSIELQTTICVDMSFQKNLNGNPCSADIYLHDSCSFCRCEKSTKTYECKSIDKCSATNGICNSGETVMENICFRCSCTFTRFRVCSPFQQCFDKIEKEGKCPTHQNVYPRMLQEICTYERYQECYTDYGCPGAKKCCPVVDCFLRCVDAIY</sequence>
<dbReference type="InterPro" id="IPR036645">
    <property type="entry name" value="Elafin-like_sf"/>
</dbReference>
<name>A0A9P0GSX5_PHACE</name>
<reference evidence="2" key="1">
    <citation type="submission" date="2022-01" db="EMBL/GenBank/DDBJ databases">
        <authorList>
            <person name="King R."/>
        </authorList>
    </citation>
    <scope>NUCLEOTIDE SEQUENCE</scope>
</reference>
<organism evidence="2 3">
    <name type="scientific">Phaedon cochleariae</name>
    <name type="common">Mustard beetle</name>
    <dbReference type="NCBI Taxonomy" id="80249"/>
    <lineage>
        <taxon>Eukaryota</taxon>
        <taxon>Metazoa</taxon>
        <taxon>Ecdysozoa</taxon>
        <taxon>Arthropoda</taxon>
        <taxon>Hexapoda</taxon>
        <taxon>Insecta</taxon>
        <taxon>Pterygota</taxon>
        <taxon>Neoptera</taxon>
        <taxon>Endopterygota</taxon>
        <taxon>Coleoptera</taxon>
        <taxon>Polyphaga</taxon>
        <taxon>Cucujiformia</taxon>
        <taxon>Chrysomeloidea</taxon>
        <taxon>Chrysomelidae</taxon>
        <taxon>Chrysomelinae</taxon>
        <taxon>Chrysomelini</taxon>
        <taxon>Phaedon</taxon>
    </lineage>
</organism>
<reference evidence="2" key="2">
    <citation type="submission" date="2022-10" db="EMBL/GenBank/DDBJ databases">
        <authorList>
            <consortium name="ENA_rothamsted_submissions"/>
            <consortium name="culmorum"/>
            <person name="King R."/>
        </authorList>
    </citation>
    <scope>NUCLEOTIDE SEQUENCE</scope>
</reference>
<dbReference type="GO" id="GO:0005576">
    <property type="term" value="C:extracellular region"/>
    <property type="evidence" value="ECO:0007669"/>
    <property type="project" value="InterPro"/>
</dbReference>
<evidence type="ECO:0000313" key="3">
    <source>
        <dbReference type="Proteomes" id="UP001153737"/>
    </source>
</evidence>
<dbReference type="EMBL" id="OU896714">
    <property type="protein sequence ID" value="CAH1180050.1"/>
    <property type="molecule type" value="Genomic_DNA"/>
</dbReference>
<dbReference type="Gene3D" id="4.10.75.10">
    <property type="entry name" value="Elafin-like"/>
    <property type="match status" value="1"/>
</dbReference>
<evidence type="ECO:0000259" key="1">
    <source>
        <dbReference type="PROSITE" id="PS51390"/>
    </source>
</evidence>
<protein>
    <recommendedName>
        <fullName evidence="1">WAP domain-containing protein</fullName>
    </recommendedName>
</protein>
<dbReference type="GO" id="GO:0030414">
    <property type="term" value="F:peptidase inhibitor activity"/>
    <property type="evidence" value="ECO:0007669"/>
    <property type="project" value="InterPro"/>
</dbReference>
<feature type="domain" description="WAP" evidence="1">
    <location>
        <begin position="178"/>
        <end position="234"/>
    </location>
</feature>
<proteinExistence type="predicted"/>
<keyword evidence="3" id="KW-1185">Reference proteome</keyword>
<dbReference type="PROSITE" id="PS51390">
    <property type="entry name" value="WAP"/>
    <property type="match status" value="1"/>
</dbReference>
<evidence type="ECO:0000313" key="2">
    <source>
        <dbReference type="EMBL" id="CAH1180050.1"/>
    </source>
</evidence>
<dbReference type="InterPro" id="IPR008197">
    <property type="entry name" value="WAP_dom"/>
</dbReference>
<dbReference type="Pfam" id="PF00095">
    <property type="entry name" value="WAP"/>
    <property type="match status" value="1"/>
</dbReference>
<dbReference type="AlphaFoldDB" id="A0A9P0GSX5"/>
<dbReference type="OrthoDB" id="6060011at2759"/>
<dbReference type="Proteomes" id="UP001153737">
    <property type="component" value="Chromosome 8"/>
</dbReference>
<accession>A0A9P0GSX5</accession>
<gene>
    <name evidence="2" type="ORF">PHAECO_LOCUS11950</name>
</gene>